<evidence type="ECO:0000313" key="3">
    <source>
        <dbReference type="Proteomes" id="UP000093391"/>
    </source>
</evidence>
<keyword evidence="3" id="KW-1185">Reference proteome</keyword>
<accession>A0A1B2M2A1</accession>
<feature type="chain" id="PRO_5008539998" evidence="1">
    <location>
        <begin position="23"/>
        <end position="144"/>
    </location>
</feature>
<dbReference type="KEGG" id="ala:BFG52_13570"/>
<name>A0A1B2M2A1_9GAMM</name>
<gene>
    <name evidence="2" type="ORF">BFG52_13570</name>
</gene>
<dbReference type="STRING" id="1789224.BFG52_13570"/>
<feature type="signal peptide" evidence="1">
    <location>
        <begin position="1"/>
        <end position="22"/>
    </location>
</feature>
<protein>
    <submittedName>
        <fullName evidence="2">Excinuclease</fullName>
    </submittedName>
</protein>
<dbReference type="RefSeq" id="WP_067557320.1">
    <property type="nucleotide sequence ID" value="NZ_CP016895.1"/>
</dbReference>
<dbReference type="OrthoDB" id="8161726at2"/>
<dbReference type="AlphaFoldDB" id="A0A1B2M2A1"/>
<proteinExistence type="predicted"/>
<reference evidence="2 3" key="1">
    <citation type="submission" date="2016-08" db="EMBL/GenBank/DDBJ databases">
        <authorList>
            <person name="Seilhamer J.J."/>
        </authorList>
    </citation>
    <scope>NUCLEOTIDE SEQUENCE [LARGE SCALE GENOMIC DNA]</scope>
    <source>
        <strain evidence="2 3">BRTC-1</strain>
    </source>
</reference>
<dbReference type="EMBL" id="CP016895">
    <property type="protein sequence ID" value="AOA59281.1"/>
    <property type="molecule type" value="Genomic_DNA"/>
</dbReference>
<dbReference type="Proteomes" id="UP000093391">
    <property type="component" value="Chromosome"/>
</dbReference>
<sequence length="144" mass="14995">MSITKQVIVALLGFAAIATAQAADKVYDLDFNQAVQSAIADGVIDGSVKFYLAGNRSGGKVLQKGVVSNKKTNGFGKAAETACDHVLRSGLIQLDAAAKAKGANAVTNIVSYFKANENRSSTTYQCYKGTAIASVALKGDLVKF</sequence>
<keyword evidence="1" id="KW-0732">Signal</keyword>
<organism evidence="2 3">
    <name type="scientific">Acinetobacter larvae</name>
    <dbReference type="NCBI Taxonomy" id="1789224"/>
    <lineage>
        <taxon>Bacteria</taxon>
        <taxon>Pseudomonadati</taxon>
        <taxon>Pseudomonadota</taxon>
        <taxon>Gammaproteobacteria</taxon>
        <taxon>Moraxellales</taxon>
        <taxon>Moraxellaceae</taxon>
        <taxon>Acinetobacter</taxon>
    </lineage>
</organism>
<evidence type="ECO:0000313" key="2">
    <source>
        <dbReference type="EMBL" id="AOA59281.1"/>
    </source>
</evidence>
<evidence type="ECO:0000256" key="1">
    <source>
        <dbReference type="SAM" id="SignalP"/>
    </source>
</evidence>